<dbReference type="EMBL" id="CP099838">
    <property type="protein sequence ID" value="USY23612.1"/>
    <property type="molecule type" value="Genomic_DNA"/>
</dbReference>
<name>A0ABY5DGZ7_9ACTN</name>
<accession>A0ABY5DGZ7</accession>
<evidence type="ECO:0000313" key="1">
    <source>
        <dbReference type="EMBL" id="USY23612.1"/>
    </source>
</evidence>
<sequence length="69" mass="7445">MSTEVLHHAVVTHLSAAALALVDGDAQTANTRLDQATHGTFILKAQGAPVQSLAERLDRLHSRWETMQG</sequence>
<reference evidence="1" key="1">
    <citation type="submission" date="2022-06" db="EMBL/GenBank/DDBJ databases">
        <authorList>
            <person name="Ping M."/>
        </authorList>
    </citation>
    <scope>NUCLEOTIDE SEQUENCE</scope>
    <source>
        <strain evidence="1">JCM11759T</strain>
        <plasmid evidence="1">unnamed1</plasmid>
    </source>
</reference>
<proteinExistence type="predicted"/>
<dbReference type="Proteomes" id="UP001055940">
    <property type="component" value="Plasmid unnamed1"/>
</dbReference>
<dbReference type="RefSeq" id="WP_254422266.1">
    <property type="nucleotide sequence ID" value="NZ_BAAAJB010000040.1"/>
</dbReference>
<protein>
    <submittedName>
        <fullName evidence="1">Uncharacterized protein</fullName>
    </submittedName>
</protein>
<evidence type="ECO:0000313" key="2">
    <source>
        <dbReference type="Proteomes" id="UP001055940"/>
    </source>
</evidence>
<keyword evidence="2" id="KW-1185">Reference proteome</keyword>
<organism evidence="1 2">
    <name type="scientific">Nocardiopsis exhalans</name>
    <dbReference type="NCBI Taxonomy" id="163604"/>
    <lineage>
        <taxon>Bacteria</taxon>
        <taxon>Bacillati</taxon>
        <taxon>Actinomycetota</taxon>
        <taxon>Actinomycetes</taxon>
        <taxon>Streptosporangiales</taxon>
        <taxon>Nocardiopsidaceae</taxon>
        <taxon>Nocardiopsis</taxon>
    </lineage>
</organism>
<keyword evidence="1" id="KW-0614">Plasmid</keyword>
<gene>
    <name evidence="1" type="ORF">NE857_33830</name>
</gene>
<geneLocation type="plasmid" evidence="1 2">
    <name>unnamed1</name>
</geneLocation>